<feature type="domain" description="Aspartate/glutamate/uridylate kinase" evidence="10">
    <location>
        <begin position="3"/>
        <end position="288"/>
    </location>
</feature>
<organism evidence="11 12">
    <name type="scientific">Anaerobranca californiensis DSM 14826</name>
    <dbReference type="NCBI Taxonomy" id="1120989"/>
    <lineage>
        <taxon>Bacteria</taxon>
        <taxon>Bacillati</taxon>
        <taxon>Bacillota</taxon>
        <taxon>Clostridia</taxon>
        <taxon>Eubacteriales</taxon>
        <taxon>Proteinivoracaceae</taxon>
        <taxon>Anaerobranca</taxon>
    </lineage>
</organism>
<dbReference type="PIRSF" id="PIRSF000723">
    <property type="entry name" value="Carbamate_kin"/>
    <property type="match status" value="1"/>
</dbReference>
<evidence type="ECO:0000256" key="1">
    <source>
        <dbReference type="ARBA" id="ARBA00005118"/>
    </source>
</evidence>
<dbReference type="Pfam" id="PF00696">
    <property type="entry name" value="AA_kinase"/>
    <property type="match status" value="1"/>
</dbReference>
<dbReference type="UniPathway" id="UPA00996">
    <property type="reaction ID" value="UER00366"/>
</dbReference>
<protein>
    <recommendedName>
        <fullName evidence="3 8">Carbamate kinase</fullName>
    </recommendedName>
</protein>
<evidence type="ECO:0000256" key="9">
    <source>
        <dbReference type="PIRNR" id="PIRNR000723"/>
    </source>
</evidence>
<dbReference type="NCBIfam" id="TIGR00746">
    <property type="entry name" value="arcC"/>
    <property type="match status" value="1"/>
</dbReference>
<evidence type="ECO:0000256" key="3">
    <source>
        <dbReference type="ARBA" id="ARBA00013070"/>
    </source>
</evidence>
<evidence type="ECO:0000256" key="6">
    <source>
        <dbReference type="ARBA" id="ARBA00022777"/>
    </source>
</evidence>
<dbReference type="EMBL" id="FRAI01000008">
    <property type="protein sequence ID" value="SHJ88349.1"/>
    <property type="molecule type" value="Genomic_DNA"/>
</dbReference>
<dbReference type="GO" id="GO:0019546">
    <property type="term" value="P:L-arginine deiminase pathway"/>
    <property type="evidence" value="ECO:0007669"/>
    <property type="project" value="TreeGrafter"/>
</dbReference>
<keyword evidence="5 9" id="KW-0808">Transferase</keyword>
<keyword evidence="6 9" id="KW-0418">Kinase</keyword>
<dbReference type="Gene3D" id="3.40.1160.10">
    <property type="entry name" value="Acetylglutamate kinase-like"/>
    <property type="match status" value="1"/>
</dbReference>
<dbReference type="PANTHER" id="PTHR30409">
    <property type="entry name" value="CARBAMATE KINASE"/>
    <property type="match status" value="1"/>
</dbReference>
<dbReference type="CDD" id="cd04235">
    <property type="entry name" value="AAK_CK"/>
    <property type="match status" value="1"/>
</dbReference>
<dbReference type="InterPro" id="IPR036393">
    <property type="entry name" value="AceGlu_kinase-like_sf"/>
</dbReference>
<dbReference type="InterPro" id="IPR003964">
    <property type="entry name" value="Carb_kinase"/>
</dbReference>
<dbReference type="InterPro" id="IPR001048">
    <property type="entry name" value="Asp/Glu/Uridylate_kinase"/>
</dbReference>
<keyword evidence="4" id="KW-0056">Arginine metabolism</keyword>
<dbReference type="GO" id="GO:0008804">
    <property type="term" value="F:carbamate kinase activity"/>
    <property type="evidence" value="ECO:0007669"/>
    <property type="project" value="UniProtKB-UniRule"/>
</dbReference>
<dbReference type="PRINTS" id="PR01469">
    <property type="entry name" value="CARBMTKINASE"/>
</dbReference>
<dbReference type="Proteomes" id="UP000243547">
    <property type="component" value="Unassembled WGS sequence"/>
</dbReference>
<evidence type="ECO:0000313" key="12">
    <source>
        <dbReference type="Proteomes" id="UP000243547"/>
    </source>
</evidence>
<evidence type="ECO:0000256" key="4">
    <source>
        <dbReference type="ARBA" id="ARBA00022503"/>
    </source>
</evidence>
<evidence type="ECO:0000256" key="8">
    <source>
        <dbReference type="NCBIfam" id="TIGR00746"/>
    </source>
</evidence>
<comment type="pathway">
    <text evidence="1">Metabolic intermediate metabolism; carbamoyl phosphate degradation; CO(2) and NH(3) from carbamoyl phosphate: step 1/1.</text>
</comment>
<sequence>MSKIVIALGGNALQADPKDISAESQRVTAQRTAKPIVDLIEEGHQVIIAHGNGPQVGQIVATYEGAAAVNPKLPVMPFPECGAMSQGYIGYHLQQAIREEMRKRGIEKHIASVVTQVVVDKNDPGFKNPTKPVGSFYTEEEAKKLMEEKGYVMKEDAGRGYRRVVASPEPIDVVEAPIVKTLVDAGHIVITVGGGGVPVIDEGNGVLKGVPAVIDKDLASEKIAEILDADYLIILTAVEKVAINFNTPQQKELDQMTIEEALKYIDEGHFAPGSMLPKVKAAIKFAGSKPGRKTLITSLEKAKEGIEGKTGTMIVP</sequence>
<dbReference type="NCBIfam" id="NF009007">
    <property type="entry name" value="PRK12352.1"/>
    <property type="match status" value="1"/>
</dbReference>
<accession>A0A1M6MY29</accession>
<keyword evidence="12" id="KW-1185">Reference proteome</keyword>
<dbReference type="STRING" id="1120989.SAMN02745227_00950"/>
<evidence type="ECO:0000256" key="5">
    <source>
        <dbReference type="ARBA" id="ARBA00022679"/>
    </source>
</evidence>
<dbReference type="GO" id="GO:0005829">
    <property type="term" value="C:cytosol"/>
    <property type="evidence" value="ECO:0007669"/>
    <property type="project" value="TreeGrafter"/>
</dbReference>
<dbReference type="PANTHER" id="PTHR30409:SF1">
    <property type="entry name" value="CARBAMATE KINASE-RELATED"/>
    <property type="match status" value="1"/>
</dbReference>
<comment type="similarity">
    <text evidence="2 9">Belongs to the carbamate kinase family.</text>
</comment>
<dbReference type="SUPFAM" id="SSF53633">
    <property type="entry name" value="Carbamate kinase-like"/>
    <property type="match status" value="1"/>
</dbReference>
<evidence type="ECO:0000313" key="11">
    <source>
        <dbReference type="EMBL" id="SHJ88349.1"/>
    </source>
</evidence>
<evidence type="ECO:0000259" key="10">
    <source>
        <dbReference type="Pfam" id="PF00696"/>
    </source>
</evidence>
<evidence type="ECO:0000256" key="2">
    <source>
        <dbReference type="ARBA" id="ARBA00011066"/>
    </source>
</evidence>
<proteinExistence type="inferred from homology"/>
<evidence type="ECO:0000256" key="7">
    <source>
        <dbReference type="ARBA" id="ARBA00048467"/>
    </source>
</evidence>
<dbReference type="AlphaFoldDB" id="A0A1M6MY29"/>
<dbReference type="FunFam" id="3.40.1160.10:FF:000007">
    <property type="entry name" value="Carbamate kinase"/>
    <property type="match status" value="1"/>
</dbReference>
<gene>
    <name evidence="11" type="ORF">SAMN02745227_00950</name>
</gene>
<dbReference type="RefSeq" id="WP_072906702.1">
    <property type="nucleotide sequence ID" value="NZ_FRAI01000008.1"/>
</dbReference>
<name>A0A1M6MY29_9FIRM</name>
<reference evidence="12" key="1">
    <citation type="submission" date="2016-11" db="EMBL/GenBank/DDBJ databases">
        <authorList>
            <person name="Varghese N."/>
            <person name="Submissions S."/>
        </authorList>
    </citation>
    <scope>NUCLEOTIDE SEQUENCE [LARGE SCALE GENOMIC DNA]</scope>
    <source>
        <strain evidence="12">DSM 14826</strain>
    </source>
</reference>
<dbReference type="OrthoDB" id="9766717at2"/>
<comment type="catalytic activity">
    <reaction evidence="7">
        <text>hydrogencarbonate + NH4(+) + ATP = carbamoyl phosphate + ADP + H2O + H(+)</text>
        <dbReference type="Rhea" id="RHEA:10152"/>
        <dbReference type="ChEBI" id="CHEBI:15377"/>
        <dbReference type="ChEBI" id="CHEBI:15378"/>
        <dbReference type="ChEBI" id="CHEBI:17544"/>
        <dbReference type="ChEBI" id="CHEBI:28938"/>
        <dbReference type="ChEBI" id="CHEBI:30616"/>
        <dbReference type="ChEBI" id="CHEBI:58228"/>
        <dbReference type="ChEBI" id="CHEBI:456216"/>
        <dbReference type="EC" id="2.7.2.2"/>
    </reaction>
</comment>